<dbReference type="SUPFAM" id="SSF51215">
    <property type="entry name" value="Regulatory protein AraC"/>
    <property type="match status" value="1"/>
</dbReference>
<keyword evidence="4" id="KW-0804">Transcription</keyword>
<dbReference type="STRING" id="1231623.Tasa_028_091"/>
<keyword evidence="2" id="KW-0238">DNA-binding</keyword>
<evidence type="ECO:0000256" key="2">
    <source>
        <dbReference type="ARBA" id="ARBA00023125"/>
    </source>
</evidence>
<dbReference type="PRINTS" id="PR00032">
    <property type="entry name" value="HTHARAC"/>
</dbReference>
<gene>
    <name evidence="6" type="ORF">Tasa_028_091</name>
</gene>
<dbReference type="AlphaFoldDB" id="A0A0D6MM08"/>
<dbReference type="Gene3D" id="1.10.10.60">
    <property type="entry name" value="Homeodomain-like"/>
    <property type="match status" value="1"/>
</dbReference>
<dbReference type="InterPro" id="IPR018060">
    <property type="entry name" value="HTH_AraC"/>
</dbReference>
<evidence type="ECO:0000313" key="6">
    <source>
        <dbReference type="EMBL" id="GAN54724.1"/>
    </source>
</evidence>
<organism evidence="6 7">
    <name type="scientific">Tanticharoenia sakaeratensis NBRC 103193</name>
    <dbReference type="NCBI Taxonomy" id="1231623"/>
    <lineage>
        <taxon>Bacteria</taxon>
        <taxon>Pseudomonadati</taxon>
        <taxon>Pseudomonadota</taxon>
        <taxon>Alphaproteobacteria</taxon>
        <taxon>Acetobacterales</taxon>
        <taxon>Acetobacteraceae</taxon>
        <taxon>Tanticharoenia</taxon>
    </lineage>
</organism>
<dbReference type="InterPro" id="IPR032783">
    <property type="entry name" value="AraC_lig"/>
</dbReference>
<dbReference type="InterPro" id="IPR020449">
    <property type="entry name" value="Tscrpt_reg_AraC-type_HTH"/>
</dbReference>
<evidence type="ECO:0000256" key="3">
    <source>
        <dbReference type="ARBA" id="ARBA00023159"/>
    </source>
</evidence>
<dbReference type="SUPFAM" id="SSF46689">
    <property type="entry name" value="Homeodomain-like"/>
    <property type="match status" value="2"/>
</dbReference>
<keyword evidence="7" id="KW-1185">Reference proteome</keyword>
<keyword evidence="1" id="KW-0805">Transcription regulation</keyword>
<proteinExistence type="predicted"/>
<dbReference type="PANTHER" id="PTHR46796">
    <property type="entry name" value="HTH-TYPE TRANSCRIPTIONAL ACTIVATOR RHAS-RELATED"/>
    <property type="match status" value="1"/>
</dbReference>
<dbReference type="GO" id="GO:0003700">
    <property type="term" value="F:DNA-binding transcription factor activity"/>
    <property type="evidence" value="ECO:0007669"/>
    <property type="project" value="InterPro"/>
</dbReference>
<dbReference type="InterPro" id="IPR037923">
    <property type="entry name" value="HTH-like"/>
</dbReference>
<dbReference type="PANTHER" id="PTHR46796:SF7">
    <property type="entry name" value="ARAC FAMILY TRANSCRIPTIONAL REGULATOR"/>
    <property type="match status" value="1"/>
</dbReference>
<dbReference type="GO" id="GO:0043565">
    <property type="term" value="F:sequence-specific DNA binding"/>
    <property type="evidence" value="ECO:0007669"/>
    <property type="project" value="InterPro"/>
</dbReference>
<dbReference type="Pfam" id="PF12833">
    <property type="entry name" value="HTH_18"/>
    <property type="match status" value="1"/>
</dbReference>
<dbReference type="Proteomes" id="UP000032679">
    <property type="component" value="Unassembled WGS sequence"/>
</dbReference>
<dbReference type="SMART" id="SM00342">
    <property type="entry name" value="HTH_ARAC"/>
    <property type="match status" value="1"/>
</dbReference>
<dbReference type="InterPro" id="IPR009057">
    <property type="entry name" value="Homeodomain-like_sf"/>
</dbReference>
<dbReference type="Pfam" id="PF12852">
    <property type="entry name" value="Cupin_6"/>
    <property type="match status" value="1"/>
</dbReference>
<dbReference type="RefSeq" id="WP_048849256.1">
    <property type="nucleotide sequence ID" value="NZ_BALE01000028.1"/>
</dbReference>
<dbReference type="PROSITE" id="PS00041">
    <property type="entry name" value="HTH_ARAC_FAMILY_1"/>
    <property type="match status" value="1"/>
</dbReference>
<dbReference type="PROSITE" id="PS01124">
    <property type="entry name" value="HTH_ARAC_FAMILY_2"/>
    <property type="match status" value="1"/>
</dbReference>
<comment type="caution">
    <text evidence="6">The sequence shown here is derived from an EMBL/GenBank/DDBJ whole genome shotgun (WGS) entry which is preliminary data.</text>
</comment>
<sequence>MDPLSDILALLKPESTIVGGFSAGGDWSVLFPAPSGIKCYAILSGSAWLVVDGVPEPARLHAGDCFLLPRGRDFTLCSDVSLTPVDYRSYLSPAGQTEERHGRMNAINGGGDFALIGGHFRLTAAHARTLLDILPPIVHLRDDADRAALRWSLDRMRQEVTAPQPGSALVIQHLADMMLIQALRLHLAQDAPNRTGWLFALADRQIGATIAAMHEIPARNWTVASLAAIANMSRTTFAQRFRQTVGTTPMTYLTNWRMLLATSRLRTLPVGTVALSLGYESESAFSTAFKRTMGCSPRQYGRPEAAA</sequence>
<evidence type="ECO:0000256" key="4">
    <source>
        <dbReference type="ARBA" id="ARBA00023163"/>
    </source>
</evidence>
<name>A0A0D6MM08_9PROT</name>
<dbReference type="EMBL" id="BALE01000028">
    <property type="protein sequence ID" value="GAN54724.1"/>
    <property type="molecule type" value="Genomic_DNA"/>
</dbReference>
<evidence type="ECO:0000313" key="7">
    <source>
        <dbReference type="Proteomes" id="UP000032679"/>
    </source>
</evidence>
<reference evidence="6 7" key="1">
    <citation type="submission" date="2012-10" db="EMBL/GenBank/DDBJ databases">
        <title>Genome sequencing of Tanticharoenia sakaeratensis NBRC 103193.</title>
        <authorList>
            <person name="Azuma Y."/>
            <person name="Hadano H."/>
            <person name="Hirakawa H."/>
            <person name="Matsushita K."/>
        </authorList>
    </citation>
    <scope>NUCLEOTIDE SEQUENCE [LARGE SCALE GENOMIC DNA]</scope>
    <source>
        <strain evidence="6 7">NBRC 103193</strain>
    </source>
</reference>
<dbReference type="InterPro" id="IPR050204">
    <property type="entry name" value="AraC_XylS_family_regulators"/>
</dbReference>
<evidence type="ECO:0000259" key="5">
    <source>
        <dbReference type="PROSITE" id="PS01124"/>
    </source>
</evidence>
<dbReference type="OrthoDB" id="9802263at2"/>
<evidence type="ECO:0000256" key="1">
    <source>
        <dbReference type="ARBA" id="ARBA00023015"/>
    </source>
</evidence>
<protein>
    <submittedName>
        <fullName evidence="6">Transcriptional regulator protein</fullName>
    </submittedName>
</protein>
<accession>A0A0D6MM08</accession>
<dbReference type="InterPro" id="IPR018062">
    <property type="entry name" value="HTH_AraC-typ_CS"/>
</dbReference>
<feature type="domain" description="HTH araC/xylS-type" evidence="5">
    <location>
        <begin position="207"/>
        <end position="303"/>
    </location>
</feature>
<keyword evidence="3" id="KW-0010">Activator</keyword>